<reference evidence="4 5" key="1">
    <citation type="submission" date="2018-11" db="EMBL/GenBank/DDBJ databases">
        <title>Genomic Encyclopedia of Type Strains, Phase IV (KMG-IV): sequencing the most valuable type-strain genomes for metagenomic binning, comparative biology and taxonomic classification.</title>
        <authorList>
            <person name="Goeker M."/>
        </authorList>
    </citation>
    <scope>NUCLEOTIDE SEQUENCE [LARGE SCALE GENOMIC DNA]</scope>
    <source>
        <strain evidence="4 5">DSM 16974</strain>
    </source>
</reference>
<feature type="domain" description="AB hydrolase-1" evidence="2">
    <location>
        <begin position="104"/>
        <end position="257"/>
    </location>
</feature>
<dbReference type="InterPro" id="IPR000073">
    <property type="entry name" value="AB_hydrolase_1"/>
</dbReference>
<gene>
    <name evidence="4" type="ORF">EDC38_0999</name>
</gene>
<dbReference type="Pfam" id="PF00561">
    <property type="entry name" value="Abhydrolase_1"/>
    <property type="match status" value="1"/>
</dbReference>
<dbReference type="Proteomes" id="UP000273643">
    <property type="component" value="Unassembled WGS sequence"/>
</dbReference>
<feature type="domain" description="Peptidase S33 tripeptidyl aminopeptidase-like C-terminal" evidence="3">
    <location>
        <begin position="439"/>
        <end position="502"/>
    </location>
</feature>
<dbReference type="InterPro" id="IPR005944">
    <property type="entry name" value="Pro_iminopeptidase"/>
</dbReference>
<dbReference type="GO" id="GO:0005737">
    <property type="term" value="C:cytoplasm"/>
    <property type="evidence" value="ECO:0007669"/>
    <property type="project" value="InterPro"/>
</dbReference>
<sequence>MRKLWWIWVLCLGIAGAAATCWFIDVSPETITARATESTPDNAPAIATDYELRYRRCDFQSHWRKDVRCADLLTPGYATDSGEQRFHLPVVILRSSSAERRDDPVIYLPGGPGGSAGLDKHSIEFWQSWQEYSNLHRDLILMDRRGVGQSEPALTCPEYDIYSEQAVAQHIEPQREAREAAELLQACFADLEAAGHFRQDQFGTRQSAADLAALMRLLPYDQFNLIGVSYGTRLALATVALNPEEPPPVRTLVLDALYPPDQGGLISWPGVVTQSIERFIRWCQGRQGCAESVPDLNALLMQALKTLESQPLELSVDSWYRTESIEVVLDDHRMMTTVFSALYNHGDWPMIVEALQGVVSEEPERVTPLVESFINQALEGGLSRLTFMAVDCFDHTLGTEVAYNAELARYPRYAAYMDRWDSYICRWLGSADEPLPPLEPPATPTLILAGELDPVTPAQWSRDVSRRWPEAQLYIAEEVGHSVIWSDTCVESALGRFLDHPEQEWTPECEAEVE</sequence>
<dbReference type="InterPro" id="IPR013595">
    <property type="entry name" value="Pept_S33_TAP-like_C"/>
</dbReference>
<dbReference type="SUPFAM" id="SSF53474">
    <property type="entry name" value="alpha/beta-Hydrolases"/>
    <property type="match status" value="1"/>
</dbReference>
<evidence type="ECO:0000259" key="2">
    <source>
        <dbReference type="Pfam" id="PF00561"/>
    </source>
</evidence>
<evidence type="ECO:0000259" key="3">
    <source>
        <dbReference type="Pfam" id="PF08386"/>
    </source>
</evidence>
<dbReference type="OrthoDB" id="4510475at2"/>
<evidence type="ECO:0000313" key="4">
    <source>
        <dbReference type="EMBL" id="ROQ20394.1"/>
    </source>
</evidence>
<keyword evidence="5" id="KW-1185">Reference proteome</keyword>
<dbReference type="PANTHER" id="PTHR43722:SF1">
    <property type="entry name" value="PROLINE IMINOPEPTIDASE"/>
    <property type="match status" value="1"/>
</dbReference>
<dbReference type="PANTHER" id="PTHR43722">
    <property type="entry name" value="PROLINE IMINOPEPTIDASE"/>
    <property type="match status" value="1"/>
</dbReference>
<name>A0A3N1NKS0_9GAMM</name>
<dbReference type="Pfam" id="PF08386">
    <property type="entry name" value="Abhydrolase_4"/>
    <property type="match status" value="1"/>
</dbReference>
<accession>A0A3N1NKS0</accession>
<dbReference type="InterPro" id="IPR029058">
    <property type="entry name" value="AB_hydrolase_fold"/>
</dbReference>
<evidence type="ECO:0000256" key="1">
    <source>
        <dbReference type="ARBA" id="ARBA00021843"/>
    </source>
</evidence>
<organism evidence="4 5">
    <name type="scientific">Marinimicrobium koreense</name>
    <dbReference type="NCBI Taxonomy" id="306545"/>
    <lineage>
        <taxon>Bacteria</taxon>
        <taxon>Pseudomonadati</taxon>
        <taxon>Pseudomonadota</taxon>
        <taxon>Gammaproteobacteria</taxon>
        <taxon>Cellvibrionales</taxon>
        <taxon>Cellvibrionaceae</taxon>
        <taxon>Marinimicrobium</taxon>
    </lineage>
</organism>
<proteinExistence type="predicted"/>
<protein>
    <recommendedName>
        <fullName evidence="1">Proline iminopeptidase</fullName>
    </recommendedName>
</protein>
<comment type="caution">
    <text evidence="4">The sequence shown here is derived from an EMBL/GenBank/DDBJ whole genome shotgun (WGS) entry which is preliminary data.</text>
</comment>
<dbReference type="AlphaFoldDB" id="A0A3N1NKS0"/>
<dbReference type="RefSeq" id="WP_123637553.1">
    <property type="nucleotide sequence ID" value="NZ_RJUK01000001.1"/>
</dbReference>
<dbReference type="GO" id="GO:0006508">
    <property type="term" value="P:proteolysis"/>
    <property type="evidence" value="ECO:0007669"/>
    <property type="project" value="InterPro"/>
</dbReference>
<dbReference type="EMBL" id="RJUK01000001">
    <property type="protein sequence ID" value="ROQ20394.1"/>
    <property type="molecule type" value="Genomic_DNA"/>
</dbReference>
<dbReference type="Gene3D" id="3.40.50.1820">
    <property type="entry name" value="alpha/beta hydrolase"/>
    <property type="match status" value="1"/>
</dbReference>
<dbReference type="GO" id="GO:0004177">
    <property type="term" value="F:aminopeptidase activity"/>
    <property type="evidence" value="ECO:0007669"/>
    <property type="project" value="UniProtKB-EC"/>
</dbReference>
<evidence type="ECO:0000313" key="5">
    <source>
        <dbReference type="Proteomes" id="UP000273643"/>
    </source>
</evidence>